<name>A0A1G9YMX0_9EURY</name>
<evidence type="ECO:0000259" key="8">
    <source>
        <dbReference type="PROSITE" id="PS50850"/>
    </source>
</evidence>
<gene>
    <name evidence="9" type="ORF">SAMN04487949_3361</name>
</gene>
<feature type="transmembrane region" description="Helical" evidence="7">
    <location>
        <begin position="338"/>
        <end position="361"/>
    </location>
</feature>
<feature type="transmembrane region" description="Helical" evidence="7">
    <location>
        <begin position="305"/>
        <end position="326"/>
    </location>
</feature>
<feature type="transmembrane region" description="Helical" evidence="7">
    <location>
        <begin position="144"/>
        <end position="166"/>
    </location>
</feature>
<dbReference type="EMBL" id="FNHL01000005">
    <property type="protein sequence ID" value="SDN09871.1"/>
    <property type="molecule type" value="Genomic_DNA"/>
</dbReference>
<evidence type="ECO:0000256" key="6">
    <source>
        <dbReference type="ARBA" id="ARBA00023136"/>
    </source>
</evidence>
<keyword evidence="4 7" id="KW-0812">Transmembrane</keyword>
<dbReference type="Proteomes" id="UP000199451">
    <property type="component" value="Unassembled WGS sequence"/>
</dbReference>
<evidence type="ECO:0000256" key="3">
    <source>
        <dbReference type="ARBA" id="ARBA00022448"/>
    </source>
</evidence>
<dbReference type="GO" id="GO:0022857">
    <property type="term" value="F:transmembrane transporter activity"/>
    <property type="evidence" value="ECO:0007669"/>
    <property type="project" value="InterPro"/>
</dbReference>
<feature type="transmembrane region" description="Helical" evidence="7">
    <location>
        <begin position="250"/>
        <end position="269"/>
    </location>
</feature>
<keyword evidence="5 7" id="KW-1133">Transmembrane helix</keyword>
<keyword evidence="6 7" id="KW-0472">Membrane</keyword>
<dbReference type="STRING" id="660521.SAMN04487949_3361"/>
<organism evidence="9 10">
    <name type="scientific">Halogranum gelatinilyticum</name>
    <dbReference type="NCBI Taxonomy" id="660521"/>
    <lineage>
        <taxon>Archaea</taxon>
        <taxon>Methanobacteriati</taxon>
        <taxon>Methanobacteriota</taxon>
        <taxon>Stenosarchaea group</taxon>
        <taxon>Halobacteria</taxon>
        <taxon>Halobacteriales</taxon>
        <taxon>Haloferacaceae</taxon>
    </lineage>
</organism>
<feature type="transmembrane region" description="Helical" evidence="7">
    <location>
        <begin position="53"/>
        <end position="77"/>
    </location>
</feature>
<feature type="transmembrane region" description="Helical" evidence="7">
    <location>
        <begin position="18"/>
        <end position="41"/>
    </location>
</feature>
<dbReference type="SUPFAM" id="SSF103473">
    <property type="entry name" value="MFS general substrate transporter"/>
    <property type="match status" value="1"/>
</dbReference>
<dbReference type="InterPro" id="IPR020846">
    <property type="entry name" value="MFS_dom"/>
</dbReference>
<feature type="transmembrane region" description="Helical" evidence="7">
    <location>
        <begin position="84"/>
        <end position="100"/>
    </location>
</feature>
<dbReference type="PANTHER" id="PTHR23514">
    <property type="entry name" value="BYPASS OF STOP CODON PROTEIN 6"/>
    <property type="match status" value="1"/>
</dbReference>
<feature type="transmembrane region" description="Helical" evidence="7">
    <location>
        <begin position="211"/>
        <end position="230"/>
    </location>
</feature>
<dbReference type="RefSeq" id="WP_170830674.1">
    <property type="nucleotide sequence ID" value="NZ_FNHL01000005.1"/>
</dbReference>
<dbReference type="PROSITE" id="PS50850">
    <property type="entry name" value="MFS"/>
    <property type="match status" value="1"/>
</dbReference>
<comment type="subcellular location">
    <subcellularLocation>
        <location evidence="1">Endomembrane system</location>
        <topology evidence="1">Multi-pass membrane protein</topology>
    </subcellularLocation>
</comment>
<reference evidence="10" key="1">
    <citation type="submission" date="2016-10" db="EMBL/GenBank/DDBJ databases">
        <authorList>
            <person name="Varghese N."/>
            <person name="Submissions S."/>
        </authorList>
    </citation>
    <scope>NUCLEOTIDE SEQUENCE [LARGE SCALE GENOMIC DNA]</scope>
    <source>
        <strain evidence="10">CGMCC 1.10119</strain>
    </source>
</reference>
<dbReference type="GO" id="GO:0016020">
    <property type="term" value="C:membrane"/>
    <property type="evidence" value="ECO:0007669"/>
    <property type="project" value="TreeGrafter"/>
</dbReference>
<feature type="transmembrane region" description="Helical" evidence="7">
    <location>
        <begin position="172"/>
        <end position="191"/>
    </location>
</feature>
<proteinExistence type="inferred from homology"/>
<feature type="transmembrane region" description="Helical" evidence="7">
    <location>
        <begin position="281"/>
        <end position="299"/>
    </location>
</feature>
<accession>A0A1G9YMX0</accession>
<evidence type="ECO:0000256" key="4">
    <source>
        <dbReference type="ARBA" id="ARBA00022692"/>
    </source>
</evidence>
<feature type="domain" description="Major facilitator superfamily (MFS) profile" evidence="8">
    <location>
        <begin position="19"/>
        <end position="396"/>
    </location>
</feature>
<dbReference type="Pfam" id="PF07690">
    <property type="entry name" value="MFS_1"/>
    <property type="match status" value="1"/>
</dbReference>
<evidence type="ECO:0000256" key="1">
    <source>
        <dbReference type="ARBA" id="ARBA00004127"/>
    </source>
</evidence>
<dbReference type="InterPro" id="IPR036259">
    <property type="entry name" value="MFS_trans_sf"/>
</dbReference>
<evidence type="ECO:0000256" key="2">
    <source>
        <dbReference type="ARBA" id="ARBA00008335"/>
    </source>
</evidence>
<evidence type="ECO:0000256" key="7">
    <source>
        <dbReference type="SAM" id="Phobius"/>
    </source>
</evidence>
<keyword evidence="10" id="KW-1185">Reference proteome</keyword>
<evidence type="ECO:0000313" key="10">
    <source>
        <dbReference type="Proteomes" id="UP000199451"/>
    </source>
</evidence>
<dbReference type="OrthoDB" id="306002at2157"/>
<feature type="transmembrane region" description="Helical" evidence="7">
    <location>
        <begin position="367"/>
        <end position="389"/>
    </location>
</feature>
<dbReference type="InterPro" id="IPR011701">
    <property type="entry name" value="MFS"/>
</dbReference>
<sequence>METVSEGEPSEEFDSRRWWTLAVFAFVALEGATLQMHGAIIPVLRDSFGTPQWQLGLVAPAGTLGFLFFVAAAGAVAGRFDTRKLLLVGIFGTGIGVALLGSVPSFGVFLAALVFRGAFAGIARGNDRPLLSHLYPSRRGRLFGYYDMMWAVGATLGPLVVTAALWLDEWRLAYYALAVSFIPVVALIWYLPAPDVDGGDDPLTLDGVRRIVRSPAVLVMATGIFCATAVEGGLFTWLTTFAEGRLPESFVTVSLSVLLVAYIPGRFAAGSLSERLGYVRLAFALGLLCTLSAVYTFVLASGLSILVGVFGIGLGLSGLYPTLLAYATESTPEHSAPVNALALVVSSCGIAGAPAVMGFVIDGVGVLAAMRLLFAPLVGLLVVVAVAWLRIGTAARPGS</sequence>
<evidence type="ECO:0000313" key="9">
    <source>
        <dbReference type="EMBL" id="SDN09871.1"/>
    </source>
</evidence>
<dbReference type="AlphaFoldDB" id="A0A1G9YMX0"/>
<protein>
    <submittedName>
        <fullName evidence="9">Fucose permease</fullName>
    </submittedName>
</protein>
<dbReference type="GO" id="GO:0012505">
    <property type="term" value="C:endomembrane system"/>
    <property type="evidence" value="ECO:0007669"/>
    <property type="project" value="UniProtKB-SubCell"/>
</dbReference>
<dbReference type="InterPro" id="IPR051788">
    <property type="entry name" value="MFS_Transporter"/>
</dbReference>
<comment type="similarity">
    <text evidence="2">Belongs to the major facilitator superfamily.</text>
</comment>
<keyword evidence="3" id="KW-0813">Transport</keyword>
<dbReference type="PANTHER" id="PTHR23514:SF3">
    <property type="entry name" value="BYPASS OF STOP CODON PROTEIN 6"/>
    <property type="match status" value="1"/>
</dbReference>
<evidence type="ECO:0000256" key="5">
    <source>
        <dbReference type="ARBA" id="ARBA00022989"/>
    </source>
</evidence>
<dbReference type="Gene3D" id="1.20.1250.20">
    <property type="entry name" value="MFS general substrate transporter like domains"/>
    <property type="match status" value="1"/>
</dbReference>